<dbReference type="InterPro" id="IPR027479">
    <property type="entry name" value="S-Me-THD_N_sf"/>
</dbReference>
<dbReference type="InterPro" id="IPR043129">
    <property type="entry name" value="ATPase_NBD"/>
</dbReference>
<dbReference type="InterPro" id="IPR048350">
    <property type="entry name" value="S-Me-THD-like_C"/>
</dbReference>
<dbReference type="EMBL" id="KN847043">
    <property type="protein sequence ID" value="KIW27632.1"/>
    <property type="molecule type" value="Genomic_DNA"/>
</dbReference>
<dbReference type="Pfam" id="PF06032">
    <property type="entry name" value="S-Me-THD_N"/>
    <property type="match status" value="1"/>
</dbReference>
<dbReference type="PANTHER" id="PTHR11365:SF10">
    <property type="entry name" value="HYDANTOINASE_OXOPROLINASE"/>
    <property type="match status" value="1"/>
</dbReference>
<gene>
    <name evidence="5" type="ORF">PV07_07357</name>
</gene>
<organism evidence="5 6">
    <name type="scientific">Cladophialophora immunda</name>
    <dbReference type="NCBI Taxonomy" id="569365"/>
    <lineage>
        <taxon>Eukaryota</taxon>
        <taxon>Fungi</taxon>
        <taxon>Dikarya</taxon>
        <taxon>Ascomycota</taxon>
        <taxon>Pezizomycotina</taxon>
        <taxon>Eurotiomycetes</taxon>
        <taxon>Chaetothyriomycetidae</taxon>
        <taxon>Chaetothyriales</taxon>
        <taxon>Herpotrichiellaceae</taxon>
        <taxon>Cladophialophora</taxon>
    </lineage>
</organism>
<dbReference type="OrthoDB" id="5404895at2759"/>
<evidence type="ECO:0000313" key="6">
    <source>
        <dbReference type="Proteomes" id="UP000054466"/>
    </source>
</evidence>
<evidence type="ECO:0000259" key="1">
    <source>
        <dbReference type="Pfam" id="PF01968"/>
    </source>
</evidence>
<dbReference type="InterPro" id="IPR024071">
    <property type="entry name" value="S-Me-THD_C_sf"/>
</dbReference>
<evidence type="ECO:0000259" key="3">
    <source>
        <dbReference type="Pfam" id="PF06032"/>
    </source>
</evidence>
<feature type="domain" description="S-Me-THD-like C-terminal" evidence="4">
    <location>
        <begin position="804"/>
        <end position="1012"/>
    </location>
</feature>
<keyword evidence="6" id="KW-1185">Reference proteome</keyword>
<dbReference type="Pfam" id="PF01968">
    <property type="entry name" value="Hydantoinase_A"/>
    <property type="match status" value="1"/>
</dbReference>
<dbReference type="Pfam" id="PF20906">
    <property type="entry name" value="S-Me-THD_C"/>
    <property type="match status" value="1"/>
</dbReference>
<feature type="domain" description="S-Me-THD N-terminal" evidence="3">
    <location>
        <begin position="640"/>
        <end position="799"/>
    </location>
</feature>
<dbReference type="GO" id="GO:0016787">
    <property type="term" value="F:hydrolase activity"/>
    <property type="evidence" value="ECO:0007669"/>
    <property type="project" value="InterPro"/>
</dbReference>
<dbReference type="AlphaFoldDB" id="A0A0D2ARB3"/>
<dbReference type="HOGENOM" id="CLU_007154_0_0_1"/>
<dbReference type="InterPro" id="IPR008040">
    <property type="entry name" value="Hydant_A_N"/>
</dbReference>
<dbReference type="PANTHER" id="PTHR11365">
    <property type="entry name" value="5-OXOPROLINASE RELATED"/>
    <property type="match status" value="1"/>
</dbReference>
<proteinExistence type="predicted"/>
<dbReference type="Proteomes" id="UP000054466">
    <property type="component" value="Unassembled WGS sequence"/>
</dbReference>
<evidence type="ECO:0000313" key="5">
    <source>
        <dbReference type="EMBL" id="KIW27632.1"/>
    </source>
</evidence>
<dbReference type="InterPro" id="IPR010318">
    <property type="entry name" value="S-Me-THD_N"/>
</dbReference>
<dbReference type="Gene3D" id="2.40.390.10">
    <property type="entry name" value="CV3147-like"/>
    <property type="match status" value="1"/>
</dbReference>
<protein>
    <recommendedName>
        <fullName evidence="7">Hydantoinase/oxoprolinase</fullName>
    </recommendedName>
</protein>
<feature type="domain" description="Hydantoinase A/oxoprolinase" evidence="1">
    <location>
        <begin position="240"/>
        <end position="424"/>
    </location>
</feature>
<feature type="domain" description="Hydantoinase/oxoprolinase N-terminal" evidence="2">
    <location>
        <begin position="26"/>
        <end position="218"/>
    </location>
</feature>
<evidence type="ECO:0000259" key="4">
    <source>
        <dbReference type="Pfam" id="PF20906"/>
    </source>
</evidence>
<dbReference type="Pfam" id="PF05378">
    <property type="entry name" value="Hydant_A_N"/>
    <property type="match status" value="1"/>
</dbReference>
<evidence type="ECO:0008006" key="7">
    <source>
        <dbReference type="Google" id="ProtNLM"/>
    </source>
</evidence>
<dbReference type="Gene3D" id="3.40.1610.10">
    <property type="entry name" value="CV3147-like domain"/>
    <property type="match status" value="1"/>
</dbReference>
<dbReference type="GeneID" id="27346551"/>
<reference evidence="5 6" key="1">
    <citation type="submission" date="2015-01" db="EMBL/GenBank/DDBJ databases">
        <title>The Genome Sequence of Cladophialophora immunda CBS83496.</title>
        <authorList>
            <consortium name="The Broad Institute Genomics Platform"/>
            <person name="Cuomo C."/>
            <person name="de Hoog S."/>
            <person name="Gorbushina A."/>
            <person name="Stielow B."/>
            <person name="Teixiera M."/>
            <person name="Abouelleil A."/>
            <person name="Chapman S.B."/>
            <person name="Priest M."/>
            <person name="Young S.K."/>
            <person name="Wortman J."/>
            <person name="Nusbaum C."/>
            <person name="Birren B."/>
        </authorList>
    </citation>
    <scope>NUCLEOTIDE SEQUENCE [LARGE SCALE GENOMIC DNA]</scope>
    <source>
        <strain evidence="5 6">CBS 83496</strain>
    </source>
</reference>
<dbReference type="InterPro" id="IPR002821">
    <property type="entry name" value="Hydantoinase_A"/>
</dbReference>
<dbReference type="SUPFAM" id="SSF160991">
    <property type="entry name" value="CV3147-like"/>
    <property type="match status" value="1"/>
</dbReference>
<dbReference type="RefSeq" id="XP_016247848.1">
    <property type="nucleotide sequence ID" value="XM_016394429.1"/>
</dbReference>
<dbReference type="SUPFAM" id="SSF53067">
    <property type="entry name" value="Actin-like ATPase domain"/>
    <property type="match status" value="2"/>
</dbReference>
<evidence type="ECO:0000259" key="2">
    <source>
        <dbReference type="Pfam" id="PF05378"/>
    </source>
</evidence>
<sequence>MIGADATAVGGVMALNADEAHTEYFRVGIDVGGTNTDAALVGFPADAARNEGIKPYVVAKSKAETSADITTGICEALEAVFDKTSVSRSRILSVNIGTTHFINAIVQADRTKINRVAVLRLCGPFCREVEPFAGFPPRLKDAVCGYWAYLNGGLESKRPNPLQRLDGRIITEVDEEEVLRHTQTIKDAGIVSVAVVGVFSPVDTAPVTQEQRVRDLILKQYPGCHVVCSRDIGAVGLVERENASILNAAILDLSQKTITGFERAMIRSKLDCRLYLTQNDGTVMSASAARLSPIRTFSSGATNSLIGGIFLTGIQNPDSMIDLKSSQVILVDVGGTTSDFAALSPTGFPREAPSIVEIGGVRTAFRMPQVYSMGLGGGSRVQEVDGEVSVGPISVGYKLATESRCFGGDVLTATDIAVARNQVGSIVPKWNGTPPDRRVVERASRRIKKLLQRGVDAMKTSDLDVVLLLVGGGSIIQMDDLEGVSKCLRPAYYDVANAVGAAIAKVSGELDTVQIPNGRTHQEIQRELSGKAIELAVQNGAQPGTVKIVDVEFIPLQYMKNEAVRVIIKAIGELGTSRPSQEHSILSPDLSQVEVNGIVQSQKDQTHPEQPAISSGTDIDVSSYVPAVSKEKGEWYLSETDLEFIADGCGVLGTGGGGPTYSGLMHSKQAVRTSPANRMRVIEAASVRDEDPVATVAYIGAPTVFNERLCGDSDLYNAVSGLAAHLGVPKLRGIIPGEIGGSNGMRAFAAAAQLDIPVIDADTMARAFPRIDLELPAVFGATKPYPAVMADARGNIQVIASADNQRRLENLARAICIEFGNMTGFSRSIGGEVTRKYCPHNTISQTWYIGRAIHIARQRKESVIGAVLDVLPGAVLLYHGKVGNVTNSTRGGWSFGTTILNPDHDDDDDDEYAQEALHRSHRPMLLEFQNEYLHAALVSASASQRPETVCSSPDMITVLERPSGVPLATNELRFGLRVAVVAYPCHELWKTPEGIKAACPAAFGIDTKYTPLPTQWTRPRSVIEEYAR</sequence>
<name>A0A0D2ARB3_9EURO</name>
<accession>A0A0D2ARB3</accession>
<dbReference type="VEuPathDB" id="FungiDB:PV07_07357"/>
<dbReference type="InterPro" id="IPR045079">
    <property type="entry name" value="Oxoprolinase-like"/>
</dbReference>